<keyword evidence="1" id="KW-0479">Metal-binding</keyword>
<keyword evidence="3" id="KW-0106">Calcium</keyword>
<evidence type="ECO:0000259" key="4">
    <source>
        <dbReference type="PROSITE" id="PS50222"/>
    </source>
</evidence>
<gene>
    <name evidence="5" type="ORF">H696_02718</name>
</gene>
<feature type="domain" description="EF-hand" evidence="4">
    <location>
        <begin position="94"/>
        <end position="129"/>
    </location>
</feature>
<dbReference type="GeneID" id="20527443"/>
<dbReference type="OMA" id="GVNFTMF"/>
<evidence type="ECO:0000256" key="3">
    <source>
        <dbReference type="ARBA" id="ARBA00022837"/>
    </source>
</evidence>
<sequence>MSARKAKTKKRAARQTSNIFAMFDKTQIDELKDAFNMVARDDGFIDVEDLRNIYNSLGQTPSDETLEAMLAEATGPINFTMFLTLMGEKLSGSDPEYEIMQAFECFDENQSGTIPADVLREALTTMGERFTQEEVDIMFKGVKPDAQGNFNYREFVRVLKHGE</sequence>
<dbReference type="Pfam" id="PF13499">
    <property type="entry name" value="EF-hand_7"/>
    <property type="match status" value="1"/>
</dbReference>
<dbReference type="STRING" id="691883.A0A058Z8X8"/>
<dbReference type="OrthoDB" id="429467at2759"/>
<keyword evidence="2" id="KW-0677">Repeat</keyword>
<dbReference type="FunFam" id="1.10.238.10:FF:000007">
    <property type="entry name" value="Putative myosin regulatory light chain sqh"/>
    <property type="match status" value="1"/>
</dbReference>
<feature type="domain" description="EF-hand" evidence="4">
    <location>
        <begin position="26"/>
        <end position="60"/>
    </location>
</feature>
<dbReference type="Gene3D" id="1.10.238.10">
    <property type="entry name" value="EF-hand"/>
    <property type="match status" value="2"/>
</dbReference>
<dbReference type="AlphaFoldDB" id="A0A058Z8X8"/>
<dbReference type="SUPFAM" id="SSF47473">
    <property type="entry name" value="EF-hand"/>
    <property type="match status" value="1"/>
</dbReference>
<evidence type="ECO:0000313" key="6">
    <source>
        <dbReference type="Proteomes" id="UP000030693"/>
    </source>
</evidence>
<dbReference type="EMBL" id="KB932204">
    <property type="protein sequence ID" value="KCV70383.1"/>
    <property type="molecule type" value="Genomic_DNA"/>
</dbReference>
<proteinExistence type="predicted"/>
<dbReference type="SMART" id="SM00054">
    <property type="entry name" value="EFh"/>
    <property type="match status" value="2"/>
</dbReference>
<evidence type="ECO:0000256" key="1">
    <source>
        <dbReference type="ARBA" id="ARBA00022723"/>
    </source>
</evidence>
<dbReference type="eggNOG" id="KOG0031">
    <property type="taxonomic scope" value="Eukaryota"/>
</dbReference>
<dbReference type="PROSITE" id="PS50222">
    <property type="entry name" value="EF_HAND_2"/>
    <property type="match status" value="2"/>
</dbReference>
<dbReference type="Proteomes" id="UP000030693">
    <property type="component" value="Unassembled WGS sequence"/>
</dbReference>
<dbReference type="InterPro" id="IPR002048">
    <property type="entry name" value="EF_hand_dom"/>
</dbReference>
<accession>A0A058Z8X8</accession>
<evidence type="ECO:0000256" key="2">
    <source>
        <dbReference type="ARBA" id="ARBA00022737"/>
    </source>
</evidence>
<dbReference type="InterPro" id="IPR050403">
    <property type="entry name" value="Myosin_RLC"/>
</dbReference>
<keyword evidence="6" id="KW-1185">Reference proteome</keyword>
<evidence type="ECO:0000313" key="5">
    <source>
        <dbReference type="EMBL" id="KCV70383.1"/>
    </source>
</evidence>
<reference evidence="5" key="1">
    <citation type="submission" date="2013-04" db="EMBL/GenBank/DDBJ databases">
        <title>The Genome Sequence of Fonticula alba ATCC 38817.</title>
        <authorList>
            <consortium name="The Broad Institute Genomics Platform"/>
            <person name="Russ C."/>
            <person name="Cuomo C."/>
            <person name="Burger G."/>
            <person name="Gray M.W."/>
            <person name="Holland P.W.H."/>
            <person name="King N."/>
            <person name="Lang F.B.F."/>
            <person name="Roger A.J."/>
            <person name="Ruiz-Trillo I."/>
            <person name="Brown M."/>
            <person name="Walker B."/>
            <person name="Young S."/>
            <person name="Zeng Q."/>
            <person name="Gargeya S."/>
            <person name="Fitzgerald M."/>
            <person name="Haas B."/>
            <person name="Abouelleil A."/>
            <person name="Allen A.W."/>
            <person name="Alvarado L."/>
            <person name="Arachchi H.M."/>
            <person name="Berlin A.M."/>
            <person name="Chapman S.B."/>
            <person name="Gainer-Dewar J."/>
            <person name="Goldberg J."/>
            <person name="Griggs A."/>
            <person name="Gujja S."/>
            <person name="Hansen M."/>
            <person name="Howarth C."/>
            <person name="Imamovic A."/>
            <person name="Ireland A."/>
            <person name="Larimer J."/>
            <person name="McCowan C."/>
            <person name="Murphy C."/>
            <person name="Pearson M."/>
            <person name="Poon T.W."/>
            <person name="Priest M."/>
            <person name="Roberts A."/>
            <person name="Saif S."/>
            <person name="Shea T."/>
            <person name="Sisk P."/>
            <person name="Sykes S."/>
            <person name="Wortman J."/>
            <person name="Nusbaum C."/>
            <person name="Birren B."/>
        </authorList>
    </citation>
    <scope>NUCLEOTIDE SEQUENCE [LARGE SCALE GENOMIC DNA]</scope>
    <source>
        <strain evidence="5">ATCC 38817</strain>
    </source>
</reference>
<dbReference type="GO" id="GO:0005509">
    <property type="term" value="F:calcium ion binding"/>
    <property type="evidence" value="ECO:0007669"/>
    <property type="project" value="InterPro"/>
</dbReference>
<name>A0A058Z8X8_FONAL</name>
<protein>
    <submittedName>
        <fullName evidence="5">Myosin regulatory light chain 2</fullName>
    </submittedName>
</protein>
<dbReference type="RefSeq" id="XP_009494899.1">
    <property type="nucleotide sequence ID" value="XM_009496624.1"/>
</dbReference>
<dbReference type="InterPro" id="IPR011992">
    <property type="entry name" value="EF-hand-dom_pair"/>
</dbReference>
<dbReference type="PANTHER" id="PTHR23049">
    <property type="entry name" value="MYOSIN REGULATORY LIGHT CHAIN 2"/>
    <property type="match status" value="1"/>
</dbReference>
<organism evidence="5">
    <name type="scientific">Fonticula alba</name>
    <name type="common">Slime mold</name>
    <dbReference type="NCBI Taxonomy" id="691883"/>
    <lineage>
        <taxon>Eukaryota</taxon>
        <taxon>Rotosphaerida</taxon>
        <taxon>Fonticulaceae</taxon>
        <taxon>Fonticula</taxon>
    </lineage>
</organism>